<evidence type="ECO:0000256" key="1">
    <source>
        <dbReference type="ARBA" id="ARBA00006620"/>
    </source>
</evidence>
<proteinExistence type="inferred from homology"/>
<dbReference type="SUPFAM" id="SSF54786">
    <property type="entry name" value="YcfA/nrd intein domain"/>
    <property type="match status" value="1"/>
</dbReference>
<keyword evidence="6" id="KW-0694">RNA-binding</keyword>
<dbReference type="PANTHER" id="PTHR34873">
    <property type="entry name" value="SSR1766 PROTEIN"/>
    <property type="match status" value="1"/>
</dbReference>
<name>I4G2N9_MICAE</name>
<evidence type="ECO:0000256" key="4">
    <source>
        <dbReference type="ARBA" id="ARBA00022759"/>
    </source>
</evidence>
<keyword evidence="7" id="KW-0346">Stress response</keyword>
<gene>
    <name evidence="8" type="ORF">MICAC_3080019</name>
</gene>
<dbReference type="InterPro" id="IPR012933">
    <property type="entry name" value="HicA_mRNA_interferase"/>
</dbReference>
<dbReference type="HOGENOM" id="CLU_2356560_0_0_3"/>
<comment type="caution">
    <text evidence="8">The sequence shown here is derived from an EMBL/GenBank/DDBJ whole genome shotgun (WGS) entry which is preliminary data.</text>
</comment>
<evidence type="ECO:0000256" key="2">
    <source>
        <dbReference type="ARBA" id="ARBA00022649"/>
    </source>
</evidence>
<dbReference type="GO" id="GO:0003729">
    <property type="term" value="F:mRNA binding"/>
    <property type="evidence" value="ECO:0007669"/>
    <property type="project" value="InterPro"/>
</dbReference>
<dbReference type="InterPro" id="IPR038570">
    <property type="entry name" value="HicA_sf"/>
</dbReference>
<dbReference type="AlphaFoldDB" id="I4G2N9"/>
<reference evidence="8 9" key="1">
    <citation type="submission" date="2012-04" db="EMBL/GenBank/DDBJ databases">
        <authorList>
            <person name="Genoscope - CEA"/>
        </authorList>
    </citation>
    <scope>NUCLEOTIDE SEQUENCE [LARGE SCALE GENOMIC DNA]</scope>
    <source>
        <strain evidence="8 9">9443</strain>
    </source>
</reference>
<keyword evidence="5" id="KW-0378">Hydrolase</keyword>
<keyword evidence="3" id="KW-0540">Nuclease</keyword>
<evidence type="ECO:0000313" key="8">
    <source>
        <dbReference type="EMBL" id="CCI02200.1"/>
    </source>
</evidence>
<keyword evidence="4" id="KW-0255">Endonuclease</keyword>
<dbReference type="EMBL" id="CAIJ01000233">
    <property type="protein sequence ID" value="CCI02200.1"/>
    <property type="molecule type" value="Genomic_DNA"/>
</dbReference>
<evidence type="ECO:0000313" key="9">
    <source>
        <dbReference type="Proteomes" id="UP000003480"/>
    </source>
</evidence>
<dbReference type="Proteomes" id="UP000003480">
    <property type="component" value="Unassembled WGS sequence"/>
</dbReference>
<dbReference type="Gene3D" id="3.30.920.30">
    <property type="entry name" value="Hypothetical protein"/>
    <property type="match status" value="1"/>
</dbReference>
<evidence type="ECO:0008006" key="10">
    <source>
        <dbReference type="Google" id="ProtNLM"/>
    </source>
</evidence>
<dbReference type="PANTHER" id="PTHR34873:SF3">
    <property type="entry name" value="ADDICTION MODULE TOXIN, HICA FAMILY"/>
    <property type="match status" value="1"/>
</dbReference>
<dbReference type="GO" id="GO:0004519">
    <property type="term" value="F:endonuclease activity"/>
    <property type="evidence" value="ECO:0007669"/>
    <property type="project" value="UniProtKB-KW"/>
</dbReference>
<keyword evidence="2" id="KW-1277">Toxin-antitoxin system</keyword>
<evidence type="ECO:0000256" key="6">
    <source>
        <dbReference type="ARBA" id="ARBA00022884"/>
    </source>
</evidence>
<sequence>MKIFLWKLSLLVHNKLPLLSMSKIPVLKASEVIRLLEKRGFVQVRQRGSHKQFRHDDGRSTTVPFHKGRDISHFTFHISHFTGSISFMQVSNYTYP</sequence>
<accession>I4G2N9</accession>
<evidence type="ECO:0000256" key="7">
    <source>
        <dbReference type="ARBA" id="ARBA00023016"/>
    </source>
</evidence>
<organism evidence="8 9">
    <name type="scientific">Microcystis aeruginosa PCC 9443</name>
    <dbReference type="NCBI Taxonomy" id="1160281"/>
    <lineage>
        <taxon>Bacteria</taxon>
        <taxon>Bacillati</taxon>
        <taxon>Cyanobacteriota</taxon>
        <taxon>Cyanophyceae</taxon>
        <taxon>Oscillatoriophycideae</taxon>
        <taxon>Chroococcales</taxon>
        <taxon>Microcystaceae</taxon>
        <taxon>Microcystis</taxon>
    </lineage>
</organism>
<protein>
    <recommendedName>
        <fullName evidence="10">YcfA family protein</fullName>
    </recommendedName>
</protein>
<comment type="similarity">
    <text evidence="1">Belongs to the HicA mRNA interferase family.</text>
</comment>
<dbReference type="GO" id="GO:0016787">
    <property type="term" value="F:hydrolase activity"/>
    <property type="evidence" value="ECO:0007669"/>
    <property type="project" value="UniProtKB-KW"/>
</dbReference>
<evidence type="ECO:0000256" key="5">
    <source>
        <dbReference type="ARBA" id="ARBA00022801"/>
    </source>
</evidence>
<dbReference type="Pfam" id="PF07927">
    <property type="entry name" value="HicA_toxin"/>
    <property type="match status" value="1"/>
</dbReference>
<evidence type="ECO:0000256" key="3">
    <source>
        <dbReference type="ARBA" id="ARBA00022722"/>
    </source>
</evidence>